<dbReference type="EMBL" id="JAYMGO010000013">
    <property type="protein sequence ID" value="KAL1263662.1"/>
    <property type="molecule type" value="Genomic_DNA"/>
</dbReference>
<dbReference type="PANTHER" id="PTHR12907">
    <property type="entry name" value="EGL NINE HOMOLOG-RELATED"/>
    <property type="match status" value="1"/>
</dbReference>
<accession>A0ABR3MEZ2</accession>
<keyword evidence="4" id="KW-1185">Reference proteome</keyword>
<dbReference type="Pfam" id="PF13640">
    <property type="entry name" value="2OG-FeII_Oxy_3"/>
    <property type="match status" value="1"/>
</dbReference>
<dbReference type="InterPro" id="IPR051559">
    <property type="entry name" value="HIF_prolyl_hydroxylases"/>
</dbReference>
<name>A0ABR3MEZ2_9TELE</name>
<organism evidence="3 4">
    <name type="scientific">Cirrhinus molitorella</name>
    <name type="common">mud carp</name>
    <dbReference type="NCBI Taxonomy" id="172907"/>
    <lineage>
        <taxon>Eukaryota</taxon>
        <taxon>Metazoa</taxon>
        <taxon>Chordata</taxon>
        <taxon>Craniata</taxon>
        <taxon>Vertebrata</taxon>
        <taxon>Euteleostomi</taxon>
        <taxon>Actinopterygii</taxon>
        <taxon>Neopterygii</taxon>
        <taxon>Teleostei</taxon>
        <taxon>Ostariophysi</taxon>
        <taxon>Cypriniformes</taxon>
        <taxon>Cyprinidae</taxon>
        <taxon>Labeoninae</taxon>
        <taxon>Labeonini</taxon>
        <taxon>Cirrhinus</taxon>
    </lineage>
</organism>
<feature type="domain" description="Prolyl 4-hydroxylase alpha subunit Fe(2+) 2OG dioxygenase" evidence="2">
    <location>
        <begin position="132"/>
        <end position="173"/>
    </location>
</feature>
<dbReference type="PANTHER" id="PTHR12907:SF4">
    <property type="entry name" value="EGL NINE HOMOLOG 1"/>
    <property type="match status" value="1"/>
</dbReference>
<keyword evidence="1" id="KW-0847">Vitamin C</keyword>
<comment type="caution">
    <text evidence="3">The sequence shown here is derived from an EMBL/GenBank/DDBJ whole genome shotgun (WGS) entry which is preliminary data.</text>
</comment>
<evidence type="ECO:0000256" key="1">
    <source>
        <dbReference type="ARBA" id="ARBA00022896"/>
    </source>
</evidence>
<gene>
    <name evidence="3" type="ORF">QQF64_006401</name>
</gene>
<evidence type="ECO:0000313" key="4">
    <source>
        <dbReference type="Proteomes" id="UP001558613"/>
    </source>
</evidence>
<evidence type="ECO:0000313" key="3">
    <source>
        <dbReference type="EMBL" id="KAL1263662.1"/>
    </source>
</evidence>
<dbReference type="Gene3D" id="2.60.120.620">
    <property type="entry name" value="q2cbj1_9rhob like domain"/>
    <property type="match status" value="1"/>
</dbReference>
<dbReference type="InterPro" id="IPR044862">
    <property type="entry name" value="Pro_4_hyd_alph_FE2OG_OXY"/>
</dbReference>
<reference evidence="3 4" key="1">
    <citation type="submission" date="2023-09" db="EMBL/GenBank/DDBJ databases">
        <authorList>
            <person name="Wang M."/>
        </authorList>
    </citation>
    <scope>NUCLEOTIDE SEQUENCE [LARGE SCALE GENOMIC DNA]</scope>
    <source>
        <strain evidence="3">GT-2023</strain>
        <tissue evidence="3">Liver</tissue>
    </source>
</reference>
<proteinExistence type="predicted"/>
<dbReference type="Proteomes" id="UP001558613">
    <property type="component" value="Unassembled WGS sequence"/>
</dbReference>
<protein>
    <recommendedName>
        <fullName evidence="2">Prolyl 4-hydroxylase alpha subunit Fe(2+) 2OG dioxygenase domain-containing protein</fullName>
    </recommendedName>
</protein>
<evidence type="ECO:0000259" key="2">
    <source>
        <dbReference type="Pfam" id="PF13640"/>
    </source>
</evidence>
<sequence>MCLPISSSSPRPQPSSRAARSRIIKILLPLARGQASGVQISSSLSFALAHGGGGSAGRVKARNVVTLRKQLPSSYPCPAFRVRPPGVCDGGVTGVCVQLPGEKRAVRASSAAPRFVRVKEKWGCTADISRGFKAQFADIEPKFDRLVLFWSDRRNPHEVQPAYSTRYAITVWYFDADERARAKEKYLTGAGEKGVKVELNIAV</sequence>